<feature type="compositionally biased region" description="Polar residues" evidence="4">
    <location>
        <begin position="71"/>
        <end position="82"/>
    </location>
</feature>
<feature type="region of interest" description="Disordered" evidence="4">
    <location>
        <begin position="558"/>
        <end position="761"/>
    </location>
</feature>
<dbReference type="PROSITE" id="PS50994">
    <property type="entry name" value="INTEGRASE"/>
    <property type="match status" value="1"/>
</dbReference>
<evidence type="ECO:0000313" key="6">
    <source>
        <dbReference type="EMBL" id="KAE8977070.1"/>
    </source>
</evidence>
<evidence type="ECO:0000256" key="3">
    <source>
        <dbReference type="ARBA" id="ARBA00022801"/>
    </source>
</evidence>
<dbReference type="PANTHER" id="PTHR42648">
    <property type="entry name" value="TRANSPOSASE, PUTATIVE-RELATED"/>
    <property type="match status" value="1"/>
</dbReference>
<name>A0A6A3I4H8_9STRA</name>
<feature type="compositionally biased region" description="Acidic residues" evidence="4">
    <location>
        <begin position="645"/>
        <end position="663"/>
    </location>
</feature>
<keyword evidence="2" id="KW-0479">Metal-binding</keyword>
<dbReference type="InterPro" id="IPR001584">
    <property type="entry name" value="Integrase_cat-core"/>
</dbReference>
<dbReference type="Gene3D" id="3.30.420.10">
    <property type="entry name" value="Ribonuclease H-like superfamily/Ribonuclease H"/>
    <property type="match status" value="1"/>
</dbReference>
<sequence>MISSQTHTTSGGGQANLSYTGHASVTAGQQAATQKGDAGGASAQSGRQGGPSVGTGGFSSDDGGSAGMQCHASTSTAKQQNGYQPESWVYDTGANRHLVGDKRYFVEFRILTAAEGKKETVKGYNGTTAPAGVGTIDLWVVVNGGHVVVRLEDVYYSPGRPNLFSQSEARKQGFKVAYDDTEGLYTLSKNLATALQAHLRPCGLWMFTAHNEFLPGERSPLVPEAMVNYALRDGVADLQCWHERLGHLCHQHVRKMVENDLVDGMMLRKRQFATCEACQLGKQRAKTPQKMLDRGVTERNQIVFADLLFPPKNYNCTRFNAVLVVMDAYTRFVTVYPVKTKHKDDVNPLIKRYINWAERQCTECKVKTMFTDDGGEFVNDEMTAWYQSNGITHTATPKNSSRLNMVERTHQTLTGMMKSMMKESGLPTSFWVDASHYAAYLKNRSYSSAIDSTPFKAMWGRKPDIHHVRKFGALAYVHTKVGPARHKFADNCKVGFALGYREDTLGCKVYFPTAGTVSFGGQVTVNEQVMYKDGRGPEFDESVRDWAVEQYPDLTSAGRRDYDLPVVGGRAEDRGAPDDEVLAGEEVLAEDEQLQHTPEPPHASWMDREPPTFNDDIVFSRVQPPFGREAAEASGETEHDRSEEEVPIDEDDSHNDNENDEIGGTESECGHDDTQSNSVIGDDFADGHAHDVQNELPPGNVEEQNSIGEEGPASYNEEDEYDAEGASNDGEQYQAEPLHITGHRRSRDDEESVISGQAEPKRTRTGLVYVADGETEDEELTREFVVYAAIAMVTVKQENPWQRLWHESEVQPPRGVKQATQSPQRKEWWAGMEKEMAAMEAKDFLELVPEEEMPIGKRALETMLRFQFKTDSEGNVVRFRPRLCARGDKQEPEVDFFSMEIYSPVARMASFRLFVALCEILDLDPFQCDGDTAFLNAALKINHYIRRIAGFPIKKGWVYKVKHALYGLHQSGREWYDELNTWLENHGWSRCASEPCLYVYNKRNVLALLLVYVDDIICGTNNEAWKVSYFAELNARYGIKDQGRLHSYLGVQVELTEEGAFLHQTKYAKDALRRFGFEDARGCRSPLDPTIKLRAVTEVDKQPGIDCRAAIGSLMYMATGTRPDLAFPVGYLSRFVENPTVQHGGALKRVLRYLVATTDHGIFFKKPKASSLSKVNAIKIEGFCDSDWGDCPETRKSVTGYAMLVAGGPVAWAAHRLTVVAQSTAEAEYKICRKRESTSRSE</sequence>
<dbReference type="AlphaFoldDB" id="A0A6A3I4H8"/>
<dbReference type="SUPFAM" id="SSF53098">
    <property type="entry name" value="Ribonuclease H-like"/>
    <property type="match status" value="1"/>
</dbReference>
<dbReference type="Pfam" id="PF13976">
    <property type="entry name" value="gag_pre-integrs"/>
    <property type="match status" value="1"/>
</dbReference>
<evidence type="ECO:0000313" key="7">
    <source>
        <dbReference type="Proteomes" id="UP000460718"/>
    </source>
</evidence>
<dbReference type="CDD" id="cd09272">
    <property type="entry name" value="RNase_HI_RT_Ty1"/>
    <property type="match status" value="1"/>
</dbReference>
<dbReference type="InterPro" id="IPR013103">
    <property type="entry name" value="RVT_2"/>
</dbReference>
<dbReference type="GO" id="GO:0003676">
    <property type="term" value="F:nucleic acid binding"/>
    <property type="evidence" value="ECO:0007669"/>
    <property type="project" value="InterPro"/>
</dbReference>
<dbReference type="GO" id="GO:0008233">
    <property type="term" value="F:peptidase activity"/>
    <property type="evidence" value="ECO:0007669"/>
    <property type="project" value="UniProtKB-KW"/>
</dbReference>
<feature type="domain" description="Integrase catalytic" evidence="5">
    <location>
        <begin position="284"/>
        <end position="462"/>
    </location>
</feature>
<dbReference type="EMBL" id="QXFW01002598">
    <property type="protein sequence ID" value="KAE8977070.1"/>
    <property type="molecule type" value="Genomic_DNA"/>
</dbReference>
<evidence type="ECO:0000256" key="2">
    <source>
        <dbReference type="ARBA" id="ARBA00022723"/>
    </source>
</evidence>
<evidence type="ECO:0000256" key="4">
    <source>
        <dbReference type="SAM" id="MobiDB-lite"/>
    </source>
</evidence>
<dbReference type="Pfam" id="PF22936">
    <property type="entry name" value="Pol_BBD"/>
    <property type="match status" value="1"/>
</dbReference>
<dbReference type="InterPro" id="IPR039537">
    <property type="entry name" value="Retrotran_Ty1/copia-like"/>
</dbReference>
<protein>
    <recommendedName>
        <fullName evidence="5">Integrase catalytic domain-containing protein</fullName>
    </recommendedName>
</protein>
<dbReference type="Proteomes" id="UP000460718">
    <property type="component" value="Unassembled WGS sequence"/>
</dbReference>
<feature type="region of interest" description="Disordered" evidence="4">
    <location>
        <begin position="26"/>
        <end position="82"/>
    </location>
</feature>
<dbReference type="InterPro" id="IPR057670">
    <property type="entry name" value="SH3_retrovirus"/>
</dbReference>
<dbReference type="GO" id="GO:0006508">
    <property type="term" value="P:proteolysis"/>
    <property type="evidence" value="ECO:0007669"/>
    <property type="project" value="UniProtKB-KW"/>
</dbReference>
<dbReference type="GO" id="GO:0015074">
    <property type="term" value="P:DNA integration"/>
    <property type="evidence" value="ECO:0007669"/>
    <property type="project" value="InterPro"/>
</dbReference>
<dbReference type="Pfam" id="PF00665">
    <property type="entry name" value="rve"/>
    <property type="match status" value="1"/>
</dbReference>
<dbReference type="Pfam" id="PF25597">
    <property type="entry name" value="SH3_retrovirus"/>
    <property type="match status" value="1"/>
</dbReference>
<dbReference type="InterPro" id="IPR012337">
    <property type="entry name" value="RNaseH-like_sf"/>
</dbReference>
<keyword evidence="3" id="KW-0378">Hydrolase</keyword>
<dbReference type="InterPro" id="IPR054722">
    <property type="entry name" value="PolX-like_BBD"/>
</dbReference>
<dbReference type="InterPro" id="IPR036397">
    <property type="entry name" value="RNaseH_sf"/>
</dbReference>
<dbReference type="InterPro" id="IPR025724">
    <property type="entry name" value="GAG-pre-integrase_dom"/>
</dbReference>
<dbReference type="Pfam" id="PF07727">
    <property type="entry name" value="RVT_2"/>
    <property type="match status" value="1"/>
</dbReference>
<comment type="caution">
    <text evidence="6">The sequence shown here is derived from an EMBL/GenBank/DDBJ whole genome shotgun (WGS) entry which is preliminary data.</text>
</comment>
<evidence type="ECO:0000259" key="5">
    <source>
        <dbReference type="PROSITE" id="PS50994"/>
    </source>
</evidence>
<organism evidence="6 7">
    <name type="scientific">Phytophthora fragariae</name>
    <dbReference type="NCBI Taxonomy" id="53985"/>
    <lineage>
        <taxon>Eukaryota</taxon>
        <taxon>Sar</taxon>
        <taxon>Stramenopiles</taxon>
        <taxon>Oomycota</taxon>
        <taxon>Peronosporomycetes</taxon>
        <taxon>Peronosporales</taxon>
        <taxon>Peronosporaceae</taxon>
        <taxon>Phytophthora</taxon>
    </lineage>
</organism>
<reference evidence="6 7" key="1">
    <citation type="submission" date="2018-09" db="EMBL/GenBank/DDBJ databases">
        <title>Genomic investigation of the strawberry pathogen Phytophthora fragariae indicates pathogenicity is determined by transcriptional variation in three key races.</title>
        <authorList>
            <person name="Adams T.M."/>
            <person name="Armitage A.D."/>
            <person name="Sobczyk M.K."/>
            <person name="Bates H.J."/>
            <person name="Dunwell J.M."/>
            <person name="Nellist C.F."/>
            <person name="Harrison R.J."/>
        </authorList>
    </citation>
    <scope>NUCLEOTIDE SEQUENCE [LARGE SCALE GENOMIC DNA]</scope>
    <source>
        <strain evidence="6 7">SCRP245</strain>
    </source>
</reference>
<evidence type="ECO:0000256" key="1">
    <source>
        <dbReference type="ARBA" id="ARBA00022670"/>
    </source>
</evidence>
<gene>
    <name evidence="6" type="ORF">PF011_g23799</name>
</gene>
<feature type="compositionally biased region" description="Gly residues" evidence="4">
    <location>
        <begin position="47"/>
        <end position="57"/>
    </location>
</feature>
<keyword evidence="1" id="KW-0645">Protease</keyword>
<proteinExistence type="predicted"/>
<feature type="compositionally biased region" description="Low complexity" evidence="4">
    <location>
        <begin position="34"/>
        <end position="46"/>
    </location>
</feature>
<dbReference type="GO" id="GO:0046872">
    <property type="term" value="F:metal ion binding"/>
    <property type="evidence" value="ECO:0007669"/>
    <property type="project" value="UniProtKB-KW"/>
</dbReference>
<feature type="compositionally biased region" description="Acidic residues" evidence="4">
    <location>
        <begin position="578"/>
        <end position="592"/>
    </location>
</feature>
<accession>A0A6A3I4H8</accession>
<dbReference type="PANTHER" id="PTHR42648:SF28">
    <property type="entry name" value="TRANSPOSON-ENCODED PROTEIN WITH RIBONUCLEASE H-LIKE AND RETROVIRUS ZINC FINGER-LIKE DOMAINS"/>
    <property type="match status" value="1"/>
</dbReference>